<sequence length="238" mass="25988">AELAYRKYEQREKCREEQVADRHQIYCNSVKIKKLAEVEKPYTPCVASCPINCFHRRGMPATDSKESFDYGRHVCYTDTPTVAACPGPMQVIHNDPLDNQRKISQLSMKLPPMPDLTKSAQPPFRSLVGKALSTLNKPDLAPNARESGSSLKGPPPPTSPPISTPKPTAPEPKLPEAQDVPLPKSQPPVRRRMKSISKRAGSSVAPPPTGNDRPAPVPNPTGTWGSGSLQPDSKKKAK</sequence>
<dbReference type="AlphaFoldDB" id="B4QC03"/>
<accession>B4QC03</accession>
<dbReference type="EMBL" id="CM000362">
    <property type="protein sequence ID" value="EDX08558.1"/>
    <property type="molecule type" value="Genomic_DNA"/>
</dbReference>
<dbReference type="PANTHER" id="PTHR39944:SF1">
    <property type="entry name" value="CALDESMON-RELATED PROTEIN-RELATED"/>
    <property type="match status" value="1"/>
</dbReference>
<feature type="compositionally biased region" description="Pro residues" evidence="1">
    <location>
        <begin position="205"/>
        <end position="219"/>
    </location>
</feature>
<dbReference type="Bgee" id="FBgn0183601">
    <property type="expression patterns" value="Expressed in male reproductive system and 2 other cell types or tissues"/>
</dbReference>
<evidence type="ECO:0000313" key="2">
    <source>
        <dbReference type="EMBL" id="EDX08558.1"/>
    </source>
</evidence>
<organism evidence="2 3">
    <name type="scientific">Drosophila simulans</name>
    <name type="common">Fruit fly</name>
    <dbReference type="NCBI Taxonomy" id="7240"/>
    <lineage>
        <taxon>Eukaryota</taxon>
        <taxon>Metazoa</taxon>
        <taxon>Ecdysozoa</taxon>
        <taxon>Arthropoda</taxon>
        <taxon>Hexapoda</taxon>
        <taxon>Insecta</taxon>
        <taxon>Pterygota</taxon>
        <taxon>Neoptera</taxon>
        <taxon>Endopterygota</taxon>
        <taxon>Diptera</taxon>
        <taxon>Brachycera</taxon>
        <taxon>Muscomorpha</taxon>
        <taxon>Ephydroidea</taxon>
        <taxon>Drosophilidae</taxon>
        <taxon>Drosophila</taxon>
        <taxon>Sophophora</taxon>
    </lineage>
</organism>
<dbReference type="OrthoDB" id="331765at2759"/>
<evidence type="ECO:0000256" key="1">
    <source>
        <dbReference type="SAM" id="MobiDB-lite"/>
    </source>
</evidence>
<keyword evidence="3" id="KW-1185">Reference proteome</keyword>
<reference evidence="2 3" key="1">
    <citation type="journal article" date="2007" name="Nature">
        <title>Evolution of genes and genomes on the Drosophila phylogeny.</title>
        <authorList>
            <consortium name="Drosophila 12 Genomes Consortium"/>
            <person name="Clark A.G."/>
            <person name="Eisen M.B."/>
            <person name="Smith D.R."/>
            <person name="Bergman C.M."/>
            <person name="Oliver B."/>
            <person name="Markow T.A."/>
            <person name="Kaufman T.C."/>
            <person name="Kellis M."/>
            <person name="Gelbart W."/>
            <person name="Iyer V.N."/>
            <person name="Pollard D.A."/>
            <person name="Sackton T.B."/>
            <person name="Larracuente A.M."/>
            <person name="Singh N.D."/>
            <person name="Abad J.P."/>
            <person name="Abt D.N."/>
            <person name="Adryan B."/>
            <person name="Aguade M."/>
            <person name="Akashi H."/>
            <person name="Anderson W.W."/>
            <person name="Aquadro C.F."/>
            <person name="Ardell D.H."/>
            <person name="Arguello R."/>
            <person name="Artieri C.G."/>
            <person name="Barbash D.A."/>
            <person name="Barker D."/>
            <person name="Barsanti P."/>
            <person name="Batterham P."/>
            <person name="Batzoglou S."/>
            <person name="Begun D."/>
            <person name="Bhutkar A."/>
            <person name="Blanco E."/>
            <person name="Bosak S.A."/>
            <person name="Bradley R.K."/>
            <person name="Brand A.D."/>
            <person name="Brent M.R."/>
            <person name="Brooks A.N."/>
            <person name="Brown R.H."/>
            <person name="Butlin R.K."/>
            <person name="Caggese C."/>
            <person name="Calvi B.R."/>
            <person name="Bernardo de Carvalho A."/>
            <person name="Caspi A."/>
            <person name="Castrezana S."/>
            <person name="Celniker S.E."/>
            <person name="Chang J.L."/>
            <person name="Chapple C."/>
            <person name="Chatterji S."/>
            <person name="Chinwalla A."/>
            <person name="Civetta A."/>
            <person name="Clifton S.W."/>
            <person name="Comeron J.M."/>
            <person name="Costello J.C."/>
            <person name="Coyne J.A."/>
            <person name="Daub J."/>
            <person name="David R.G."/>
            <person name="Delcher A.L."/>
            <person name="Delehaunty K."/>
            <person name="Do C.B."/>
            <person name="Ebling H."/>
            <person name="Edwards K."/>
            <person name="Eickbush T."/>
            <person name="Evans J.D."/>
            <person name="Filipski A."/>
            <person name="Findeiss S."/>
            <person name="Freyhult E."/>
            <person name="Fulton L."/>
            <person name="Fulton R."/>
            <person name="Garcia A.C."/>
            <person name="Gardiner A."/>
            <person name="Garfield D.A."/>
            <person name="Garvin B.E."/>
            <person name="Gibson G."/>
            <person name="Gilbert D."/>
            <person name="Gnerre S."/>
            <person name="Godfrey J."/>
            <person name="Good R."/>
            <person name="Gotea V."/>
            <person name="Gravely B."/>
            <person name="Greenberg A.J."/>
            <person name="Griffiths-Jones S."/>
            <person name="Gross S."/>
            <person name="Guigo R."/>
            <person name="Gustafson E.A."/>
            <person name="Haerty W."/>
            <person name="Hahn M.W."/>
            <person name="Halligan D.L."/>
            <person name="Halpern A.L."/>
            <person name="Halter G.M."/>
            <person name="Han M.V."/>
            <person name="Heger A."/>
            <person name="Hillier L."/>
            <person name="Hinrichs A.S."/>
            <person name="Holmes I."/>
            <person name="Hoskins R.A."/>
            <person name="Hubisz M.J."/>
            <person name="Hultmark D."/>
            <person name="Huntley M.A."/>
            <person name="Jaffe D.B."/>
            <person name="Jagadeeshan S."/>
            <person name="Jeck W.R."/>
            <person name="Johnson J."/>
            <person name="Jones C.D."/>
            <person name="Jordan W.C."/>
            <person name="Karpen G.H."/>
            <person name="Kataoka E."/>
            <person name="Keightley P.D."/>
            <person name="Kheradpour P."/>
            <person name="Kirkness E.F."/>
            <person name="Koerich L.B."/>
            <person name="Kristiansen K."/>
            <person name="Kudrna D."/>
            <person name="Kulathinal R.J."/>
            <person name="Kumar S."/>
            <person name="Kwok R."/>
            <person name="Lander E."/>
            <person name="Langley C.H."/>
            <person name="Lapoint R."/>
            <person name="Lazzaro B.P."/>
            <person name="Lee S.J."/>
            <person name="Levesque L."/>
            <person name="Li R."/>
            <person name="Lin C.F."/>
            <person name="Lin M.F."/>
            <person name="Lindblad-Toh K."/>
            <person name="Llopart A."/>
            <person name="Long M."/>
            <person name="Low L."/>
            <person name="Lozovsky E."/>
            <person name="Lu J."/>
            <person name="Luo M."/>
            <person name="Machado C.A."/>
            <person name="Makalowski W."/>
            <person name="Marzo M."/>
            <person name="Matsuda M."/>
            <person name="Matzkin L."/>
            <person name="McAllister B."/>
            <person name="McBride C.S."/>
            <person name="McKernan B."/>
            <person name="McKernan K."/>
            <person name="Mendez-Lago M."/>
            <person name="Minx P."/>
            <person name="Mollenhauer M.U."/>
            <person name="Montooth K."/>
            <person name="Mount S.M."/>
            <person name="Mu X."/>
            <person name="Myers E."/>
            <person name="Negre B."/>
            <person name="Newfeld S."/>
            <person name="Nielsen R."/>
            <person name="Noor M.A."/>
            <person name="O'Grady P."/>
            <person name="Pachter L."/>
            <person name="Papaceit M."/>
            <person name="Parisi M.J."/>
            <person name="Parisi M."/>
            <person name="Parts L."/>
            <person name="Pedersen J.S."/>
            <person name="Pesole G."/>
            <person name="Phillippy A.M."/>
            <person name="Ponting C.P."/>
            <person name="Pop M."/>
            <person name="Porcelli D."/>
            <person name="Powell J.R."/>
            <person name="Prohaska S."/>
            <person name="Pruitt K."/>
            <person name="Puig M."/>
            <person name="Quesneville H."/>
            <person name="Ram K.R."/>
            <person name="Rand D."/>
            <person name="Rasmussen M.D."/>
            <person name="Reed L.K."/>
            <person name="Reenan R."/>
            <person name="Reily A."/>
            <person name="Remington K.A."/>
            <person name="Rieger T.T."/>
            <person name="Ritchie M.G."/>
            <person name="Robin C."/>
            <person name="Rogers Y.H."/>
            <person name="Rohde C."/>
            <person name="Rozas J."/>
            <person name="Rubenfield M.J."/>
            <person name="Ruiz A."/>
            <person name="Russo S."/>
            <person name="Salzberg S.L."/>
            <person name="Sanchez-Gracia A."/>
            <person name="Saranga D.J."/>
            <person name="Sato H."/>
            <person name="Schaeffer S.W."/>
            <person name="Schatz M.C."/>
            <person name="Schlenke T."/>
            <person name="Schwartz R."/>
            <person name="Segarra C."/>
            <person name="Singh R.S."/>
            <person name="Sirot L."/>
            <person name="Sirota M."/>
            <person name="Sisneros N.B."/>
            <person name="Smith C.D."/>
            <person name="Smith T.F."/>
            <person name="Spieth J."/>
            <person name="Stage D.E."/>
            <person name="Stark A."/>
            <person name="Stephan W."/>
            <person name="Strausberg R.L."/>
            <person name="Strempel S."/>
            <person name="Sturgill D."/>
            <person name="Sutton G."/>
            <person name="Sutton G.G."/>
            <person name="Tao W."/>
            <person name="Teichmann S."/>
            <person name="Tobari Y.N."/>
            <person name="Tomimura Y."/>
            <person name="Tsolas J.M."/>
            <person name="Valente V.L."/>
            <person name="Venter E."/>
            <person name="Venter J.C."/>
            <person name="Vicario S."/>
            <person name="Vieira F.G."/>
            <person name="Vilella A.J."/>
            <person name="Villasante A."/>
            <person name="Walenz B."/>
            <person name="Wang J."/>
            <person name="Wasserman M."/>
            <person name="Watts T."/>
            <person name="Wilson D."/>
            <person name="Wilson R.K."/>
            <person name="Wing R.A."/>
            <person name="Wolfner M.F."/>
            <person name="Wong A."/>
            <person name="Wong G.K."/>
            <person name="Wu C.I."/>
            <person name="Wu G."/>
            <person name="Yamamoto D."/>
            <person name="Yang H.P."/>
            <person name="Yang S.P."/>
            <person name="Yorke J.A."/>
            <person name="Yoshida K."/>
            <person name="Zdobnov E."/>
            <person name="Zhang P."/>
            <person name="Zhang Y."/>
            <person name="Zimin A.V."/>
            <person name="Baldwin J."/>
            <person name="Abdouelleil A."/>
            <person name="Abdulkadir J."/>
            <person name="Abebe A."/>
            <person name="Abera B."/>
            <person name="Abreu J."/>
            <person name="Acer S.C."/>
            <person name="Aftuck L."/>
            <person name="Alexander A."/>
            <person name="An P."/>
            <person name="Anderson E."/>
            <person name="Anderson S."/>
            <person name="Arachi H."/>
            <person name="Azer M."/>
            <person name="Bachantsang P."/>
            <person name="Barry A."/>
            <person name="Bayul T."/>
            <person name="Berlin A."/>
            <person name="Bessette D."/>
            <person name="Bloom T."/>
            <person name="Blye J."/>
            <person name="Boguslavskiy L."/>
            <person name="Bonnet C."/>
            <person name="Boukhgalter B."/>
            <person name="Bourzgui I."/>
            <person name="Brown A."/>
            <person name="Cahill P."/>
            <person name="Channer S."/>
            <person name="Cheshatsang Y."/>
            <person name="Chuda L."/>
            <person name="Citroen M."/>
            <person name="Collymore A."/>
            <person name="Cooke P."/>
            <person name="Costello M."/>
            <person name="D'Aco K."/>
            <person name="Daza R."/>
            <person name="De Haan G."/>
            <person name="DeGray S."/>
            <person name="DeMaso C."/>
            <person name="Dhargay N."/>
            <person name="Dooley K."/>
            <person name="Dooley E."/>
            <person name="Doricent M."/>
            <person name="Dorje P."/>
            <person name="Dorjee K."/>
            <person name="Dupes A."/>
            <person name="Elong R."/>
            <person name="Falk J."/>
            <person name="Farina A."/>
            <person name="Faro S."/>
            <person name="Ferguson D."/>
            <person name="Fisher S."/>
            <person name="Foley C.D."/>
            <person name="Franke A."/>
            <person name="Friedrich D."/>
            <person name="Gadbois L."/>
            <person name="Gearin G."/>
            <person name="Gearin C.R."/>
            <person name="Giannoukos G."/>
            <person name="Goode T."/>
            <person name="Graham J."/>
            <person name="Grandbois E."/>
            <person name="Grewal S."/>
            <person name="Gyaltsen K."/>
            <person name="Hafez N."/>
            <person name="Hagos B."/>
            <person name="Hall J."/>
            <person name="Henson C."/>
            <person name="Hollinger A."/>
            <person name="Honan T."/>
            <person name="Huard M.D."/>
            <person name="Hughes L."/>
            <person name="Hurhula B."/>
            <person name="Husby M.E."/>
            <person name="Kamat A."/>
            <person name="Kanga B."/>
            <person name="Kashin S."/>
            <person name="Khazanovich D."/>
            <person name="Kisner P."/>
            <person name="Lance K."/>
            <person name="Lara M."/>
            <person name="Lee W."/>
            <person name="Lennon N."/>
            <person name="Letendre F."/>
            <person name="LeVine R."/>
            <person name="Lipovsky A."/>
            <person name="Liu X."/>
            <person name="Liu J."/>
            <person name="Liu S."/>
            <person name="Lokyitsang T."/>
            <person name="Lokyitsang Y."/>
            <person name="Lubonja R."/>
            <person name="Lui A."/>
            <person name="MacDonald P."/>
            <person name="Magnisalis V."/>
            <person name="Maru K."/>
            <person name="Matthews C."/>
            <person name="McCusker W."/>
            <person name="McDonough S."/>
            <person name="Mehta T."/>
            <person name="Meldrim J."/>
            <person name="Meneus L."/>
            <person name="Mihai O."/>
            <person name="Mihalev A."/>
            <person name="Mihova T."/>
            <person name="Mittelman R."/>
            <person name="Mlenga V."/>
            <person name="Montmayeur A."/>
            <person name="Mulrain L."/>
            <person name="Navidi A."/>
            <person name="Naylor J."/>
            <person name="Negash T."/>
            <person name="Nguyen T."/>
            <person name="Nguyen N."/>
            <person name="Nicol R."/>
            <person name="Norbu C."/>
            <person name="Norbu N."/>
            <person name="Novod N."/>
            <person name="O'Neill B."/>
            <person name="Osman S."/>
            <person name="Markiewicz E."/>
            <person name="Oyono O.L."/>
            <person name="Patti C."/>
            <person name="Phunkhang P."/>
            <person name="Pierre F."/>
            <person name="Priest M."/>
            <person name="Raghuraman S."/>
            <person name="Rege F."/>
            <person name="Reyes R."/>
            <person name="Rise C."/>
            <person name="Rogov P."/>
            <person name="Ross K."/>
            <person name="Ryan E."/>
            <person name="Settipalli S."/>
            <person name="Shea T."/>
            <person name="Sherpa N."/>
            <person name="Shi L."/>
            <person name="Shih D."/>
            <person name="Sparrow T."/>
            <person name="Spaulding J."/>
            <person name="Stalker J."/>
            <person name="Stange-Thomann N."/>
            <person name="Stavropoulos S."/>
            <person name="Stone C."/>
            <person name="Strader C."/>
            <person name="Tesfaye S."/>
            <person name="Thomson T."/>
            <person name="Thoulutsang Y."/>
            <person name="Thoulutsang D."/>
            <person name="Topham K."/>
            <person name="Topping I."/>
            <person name="Tsamla T."/>
            <person name="Vassiliev H."/>
            <person name="Vo A."/>
            <person name="Wangchuk T."/>
            <person name="Wangdi T."/>
            <person name="Weiand M."/>
            <person name="Wilkinson J."/>
            <person name="Wilson A."/>
            <person name="Yadav S."/>
            <person name="Young G."/>
            <person name="Yu Q."/>
            <person name="Zembek L."/>
            <person name="Zhong D."/>
            <person name="Zimmer A."/>
            <person name="Zwirko Z."/>
            <person name="Jaffe D.B."/>
            <person name="Alvarez P."/>
            <person name="Brockman W."/>
            <person name="Butler J."/>
            <person name="Chin C."/>
            <person name="Gnerre S."/>
            <person name="Grabherr M."/>
            <person name="Kleber M."/>
            <person name="Mauceli E."/>
            <person name="MacCallum I."/>
        </authorList>
    </citation>
    <scope>NUCLEOTIDE SEQUENCE [LARGE SCALE GENOMIC DNA]</scope>
    <source>
        <strain evidence="3">white501</strain>
    </source>
</reference>
<protein>
    <submittedName>
        <fullName evidence="2">GD11863</fullName>
    </submittedName>
</protein>
<dbReference type="Proteomes" id="UP000000304">
    <property type="component" value="Chromosome 2R"/>
</dbReference>
<dbReference type="HOGENOM" id="CLU_1168368_0_0_1"/>
<gene>
    <name evidence="2" type="primary">Dsim\GD11863</name>
    <name evidence="2" type="ORF">Dsim_GD11863</name>
</gene>
<proteinExistence type="predicted"/>
<feature type="compositionally biased region" description="Pro residues" evidence="1">
    <location>
        <begin position="153"/>
        <end position="172"/>
    </location>
</feature>
<feature type="compositionally biased region" description="Polar residues" evidence="1">
    <location>
        <begin position="220"/>
        <end position="231"/>
    </location>
</feature>
<dbReference type="PANTHER" id="PTHR39944">
    <property type="match status" value="1"/>
</dbReference>
<feature type="region of interest" description="Disordered" evidence="1">
    <location>
        <begin position="135"/>
        <end position="238"/>
    </location>
</feature>
<feature type="non-terminal residue" evidence="2">
    <location>
        <position position="1"/>
    </location>
</feature>
<dbReference type="STRING" id="7240.B4QC03"/>
<name>B4QC03_DROSI</name>
<evidence type="ECO:0000313" key="3">
    <source>
        <dbReference type="Proteomes" id="UP000000304"/>
    </source>
</evidence>